<keyword evidence="1" id="KW-0132">Cell division</keyword>
<dbReference type="OrthoDB" id="2504561at2759"/>
<evidence type="ECO:0000256" key="1">
    <source>
        <dbReference type="ARBA" id="ARBA00022618"/>
    </source>
</evidence>
<proteinExistence type="predicted"/>
<protein>
    <recommendedName>
        <fullName evidence="7">Anaphase-promoting complex subunit 5</fullName>
    </recommendedName>
</protein>
<dbReference type="STRING" id="2316362.A0A4Q2DUP3"/>
<keyword evidence="3" id="KW-0833">Ubl conjugation pathway</keyword>
<dbReference type="EMBL" id="SDEE01000025">
    <property type="protein sequence ID" value="RXW24117.1"/>
    <property type="molecule type" value="Genomic_DNA"/>
</dbReference>
<accession>A0A4Q2DUP3</accession>
<sequence>MDDAPPPTEHILRPHHLVLLSILMITFKDLEIKKFPPDFAIHLLRILLNEVAEVTEPMAHRELLKAIGSGPYTEVKDVAQFLAAINTVHSDIYSAEKLGNFLGNLPALFVEKVLEEKPRLMRRSIFGYFCRRCFVSYVKLSFGGLNKLRDDYVAWCNNKEVIYEPISKDNLTMDYLLHKTQSDKKAWAKPDSYAAWEKAKATGDETLAMENIRRFFEQHFHDQSDSLLLHEAIGVARTANDRQTLQHCLSLLRRLPPPPGEKAFLNEIQPDMHPLEILYDVKKLMQEENEQPLLMAFNKLVEAMGLYDHWLDAQSAVPNDDHQWAQHAVQSMIWREAEDIVLAFTEAGSDNSTRLTVMLNRGHSMARQGGYNQALALLLEPSTWTGLTLADYNSWAHEVWNILTMRAIRRGQDRLYKEYLLPRKPAGEWSSKYYTFEPAIDRLSPVREALHQVLRMKNCNKLQSAANPLLSALWQSEFLGRYHSHRSAIILLADFGLQYSMPKRSRRILEDVMPQLIGGSDREQRGVACFTMARCVIVTSENSSQILEHVLEYLKIAEMDFEALEIYSSLQDVLYYKAMVLETLGRKEERDAACEKHEQIQAQQQQLAAVVVDREVSEICDAIVLIGAAVSRR</sequence>
<evidence type="ECO:0000313" key="6">
    <source>
        <dbReference type="Proteomes" id="UP000290288"/>
    </source>
</evidence>
<keyword evidence="4" id="KW-0131">Cell cycle</keyword>
<dbReference type="PANTHER" id="PTHR12830:SF9">
    <property type="entry name" value="ANAPHASE-PROMOTING COMPLEX SUBUNIT 5"/>
    <property type="match status" value="1"/>
</dbReference>
<name>A0A4Q2DUP3_9AGAR</name>
<dbReference type="GO" id="GO:0005680">
    <property type="term" value="C:anaphase-promoting complex"/>
    <property type="evidence" value="ECO:0007669"/>
    <property type="project" value="InterPro"/>
</dbReference>
<dbReference type="PANTHER" id="PTHR12830">
    <property type="entry name" value="ANAPHASE-PROMOTING COMPLEX SUBUNIT 5"/>
    <property type="match status" value="1"/>
</dbReference>
<evidence type="ECO:0000256" key="4">
    <source>
        <dbReference type="ARBA" id="ARBA00023306"/>
    </source>
</evidence>
<gene>
    <name evidence="5" type="ORF">EST38_g1719</name>
</gene>
<dbReference type="GO" id="GO:0045842">
    <property type="term" value="P:positive regulation of mitotic metaphase/anaphase transition"/>
    <property type="evidence" value="ECO:0007669"/>
    <property type="project" value="TreeGrafter"/>
</dbReference>
<dbReference type="Proteomes" id="UP000290288">
    <property type="component" value="Unassembled WGS sequence"/>
</dbReference>
<dbReference type="InterPro" id="IPR037679">
    <property type="entry name" value="Apc5"/>
</dbReference>
<organism evidence="5 6">
    <name type="scientific">Candolleomyces aberdarensis</name>
    <dbReference type="NCBI Taxonomy" id="2316362"/>
    <lineage>
        <taxon>Eukaryota</taxon>
        <taxon>Fungi</taxon>
        <taxon>Dikarya</taxon>
        <taxon>Basidiomycota</taxon>
        <taxon>Agaricomycotina</taxon>
        <taxon>Agaricomycetes</taxon>
        <taxon>Agaricomycetidae</taxon>
        <taxon>Agaricales</taxon>
        <taxon>Agaricineae</taxon>
        <taxon>Psathyrellaceae</taxon>
        <taxon>Candolleomyces</taxon>
    </lineage>
</organism>
<evidence type="ECO:0000256" key="3">
    <source>
        <dbReference type="ARBA" id="ARBA00022786"/>
    </source>
</evidence>
<dbReference type="GO" id="GO:0031145">
    <property type="term" value="P:anaphase-promoting complex-dependent catabolic process"/>
    <property type="evidence" value="ECO:0007669"/>
    <property type="project" value="TreeGrafter"/>
</dbReference>
<dbReference type="GO" id="GO:0051301">
    <property type="term" value="P:cell division"/>
    <property type="evidence" value="ECO:0007669"/>
    <property type="project" value="UniProtKB-KW"/>
</dbReference>
<evidence type="ECO:0000313" key="5">
    <source>
        <dbReference type="EMBL" id="RXW24117.1"/>
    </source>
</evidence>
<keyword evidence="2" id="KW-0498">Mitosis</keyword>
<dbReference type="AlphaFoldDB" id="A0A4Q2DUP3"/>
<reference evidence="5 6" key="1">
    <citation type="submission" date="2019-01" db="EMBL/GenBank/DDBJ databases">
        <title>Draft genome sequence of Psathyrella aberdarensis IHI B618.</title>
        <authorList>
            <person name="Buettner E."/>
            <person name="Kellner H."/>
        </authorList>
    </citation>
    <scope>NUCLEOTIDE SEQUENCE [LARGE SCALE GENOMIC DNA]</scope>
    <source>
        <strain evidence="5 6">IHI B618</strain>
    </source>
</reference>
<keyword evidence="6" id="KW-1185">Reference proteome</keyword>
<dbReference type="GO" id="GO:0070979">
    <property type="term" value="P:protein K11-linked ubiquitination"/>
    <property type="evidence" value="ECO:0007669"/>
    <property type="project" value="TreeGrafter"/>
</dbReference>
<comment type="caution">
    <text evidence="5">The sequence shown here is derived from an EMBL/GenBank/DDBJ whole genome shotgun (WGS) entry which is preliminary data.</text>
</comment>
<evidence type="ECO:0000256" key="2">
    <source>
        <dbReference type="ARBA" id="ARBA00022776"/>
    </source>
</evidence>
<evidence type="ECO:0008006" key="7">
    <source>
        <dbReference type="Google" id="ProtNLM"/>
    </source>
</evidence>